<protein>
    <submittedName>
        <fullName evidence="1">Uncharacterized protein</fullName>
    </submittedName>
</protein>
<dbReference type="EMBL" id="QWLN02000017">
    <property type="protein sequence ID" value="TEA42706.1"/>
    <property type="molecule type" value="Genomic_DNA"/>
</dbReference>
<organism evidence="1 2">
    <name type="scientific">Sousa chinensis</name>
    <name type="common">Indo-pacific humpbacked dolphin</name>
    <name type="synonym">Steno chinensis</name>
    <dbReference type="NCBI Taxonomy" id="103600"/>
    <lineage>
        <taxon>Eukaryota</taxon>
        <taxon>Metazoa</taxon>
        <taxon>Chordata</taxon>
        <taxon>Craniata</taxon>
        <taxon>Vertebrata</taxon>
        <taxon>Euteleostomi</taxon>
        <taxon>Mammalia</taxon>
        <taxon>Eutheria</taxon>
        <taxon>Laurasiatheria</taxon>
        <taxon>Artiodactyla</taxon>
        <taxon>Whippomorpha</taxon>
        <taxon>Cetacea</taxon>
        <taxon>Odontoceti</taxon>
        <taxon>Delphinidae</taxon>
        <taxon>Sousa</taxon>
    </lineage>
</organism>
<gene>
    <name evidence="1" type="ORF">DBR06_SOUSAS1610224</name>
</gene>
<evidence type="ECO:0000313" key="2">
    <source>
        <dbReference type="Proteomes" id="UP000295264"/>
    </source>
</evidence>
<comment type="caution">
    <text evidence="1">The sequence shown here is derived from an EMBL/GenBank/DDBJ whole genome shotgun (WGS) entry which is preliminary data.</text>
</comment>
<dbReference type="AlphaFoldDB" id="A0A484H6T6"/>
<accession>A0A484H6T6</accession>
<evidence type="ECO:0000313" key="1">
    <source>
        <dbReference type="EMBL" id="TEA42706.1"/>
    </source>
</evidence>
<feature type="non-terminal residue" evidence="1">
    <location>
        <position position="36"/>
    </location>
</feature>
<dbReference type="Proteomes" id="UP000295264">
    <property type="component" value="Unassembled WGS sequence"/>
</dbReference>
<keyword evidence="2" id="KW-1185">Reference proteome</keyword>
<reference evidence="1 2" key="1">
    <citation type="journal article" date="2018" name="Genomics">
        <title>Molecular footprints of inshore aquatic adaptation in Indo-Pacific humpback dolphin (Sousa chinensis).</title>
        <authorList>
            <person name="Ming Y."/>
            <person name="Jian J."/>
            <person name="Yu F."/>
            <person name="Yu X."/>
            <person name="Wang J."/>
            <person name="Liu W."/>
        </authorList>
    </citation>
    <scope>NUCLEOTIDE SEQUENCE [LARGE SCALE GENOMIC DNA]</scope>
    <source>
        <strain evidence="1">MY-2018</strain>
        <tissue evidence="1">Skin</tissue>
    </source>
</reference>
<sequence>KGFSTVSASIRLLPSVTSLMPNEFRLVAEGFPTLST</sequence>
<name>A0A484H6T6_SOUCH</name>
<proteinExistence type="predicted"/>
<feature type="non-terminal residue" evidence="1">
    <location>
        <position position="1"/>
    </location>
</feature>